<organism evidence="2 3">
    <name type="scientific">Reticulomyxa filosa</name>
    <dbReference type="NCBI Taxonomy" id="46433"/>
    <lineage>
        <taxon>Eukaryota</taxon>
        <taxon>Sar</taxon>
        <taxon>Rhizaria</taxon>
        <taxon>Retaria</taxon>
        <taxon>Foraminifera</taxon>
        <taxon>Monothalamids</taxon>
        <taxon>Reticulomyxidae</taxon>
        <taxon>Reticulomyxa</taxon>
    </lineage>
</organism>
<dbReference type="Gene3D" id="1.10.150.50">
    <property type="entry name" value="Transcription Factor, Ets-1"/>
    <property type="match status" value="1"/>
</dbReference>
<reference evidence="2 3" key="1">
    <citation type="journal article" date="2013" name="Curr. Biol.">
        <title>The Genome of the Foraminiferan Reticulomyxa filosa.</title>
        <authorList>
            <person name="Glockner G."/>
            <person name="Hulsmann N."/>
            <person name="Schleicher M."/>
            <person name="Noegel A.A."/>
            <person name="Eichinger L."/>
            <person name="Gallinger C."/>
            <person name="Pawlowski J."/>
            <person name="Sierra R."/>
            <person name="Euteneuer U."/>
            <person name="Pillet L."/>
            <person name="Moustafa A."/>
            <person name="Platzer M."/>
            <person name="Groth M."/>
            <person name="Szafranski K."/>
            <person name="Schliwa M."/>
        </authorList>
    </citation>
    <scope>NUCLEOTIDE SEQUENCE [LARGE SCALE GENOMIC DNA]</scope>
</reference>
<accession>X6LTG4</accession>
<dbReference type="Pfam" id="PF07647">
    <property type="entry name" value="SAM_2"/>
    <property type="match status" value="1"/>
</dbReference>
<gene>
    <name evidence="2" type="ORF">RFI_32716</name>
</gene>
<evidence type="ECO:0000313" key="3">
    <source>
        <dbReference type="Proteomes" id="UP000023152"/>
    </source>
</evidence>
<comment type="caution">
    <text evidence="2">The sequence shown here is derived from an EMBL/GenBank/DDBJ whole genome shotgun (WGS) entry which is preliminary data.</text>
</comment>
<keyword evidence="3" id="KW-1185">Reference proteome</keyword>
<proteinExistence type="predicted"/>
<dbReference type="EMBL" id="ASPP01029060">
    <property type="protein sequence ID" value="ETO04681.1"/>
    <property type="molecule type" value="Genomic_DNA"/>
</dbReference>
<dbReference type="Proteomes" id="UP000023152">
    <property type="component" value="Unassembled WGS sequence"/>
</dbReference>
<feature type="domain" description="SAM" evidence="1">
    <location>
        <begin position="60"/>
        <end position="127"/>
    </location>
</feature>
<evidence type="ECO:0000259" key="1">
    <source>
        <dbReference type="PROSITE" id="PS50105"/>
    </source>
</evidence>
<name>X6LTG4_RETFI</name>
<dbReference type="InterPro" id="IPR001660">
    <property type="entry name" value="SAM"/>
</dbReference>
<evidence type="ECO:0000313" key="2">
    <source>
        <dbReference type="EMBL" id="ETO04681.1"/>
    </source>
</evidence>
<dbReference type="PROSITE" id="PS50105">
    <property type="entry name" value="SAM_DOMAIN"/>
    <property type="match status" value="1"/>
</dbReference>
<dbReference type="AlphaFoldDB" id="X6LTG4"/>
<protein>
    <recommendedName>
        <fullName evidence="1">SAM domain-containing protein</fullName>
    </recommendedName>
</protein>
<sequence>MYAKQASIEELLECLELRDEEKKKITPKNCEIVRQSGSCVCLKEKTGVFIIIVTKKIKDWNPNEVKDWMIVCAENRLRKYADIVLKNQVEGKELIAISSAFLLNRVGIDNSQDRNVFMHHLRLIREQVDGEHLKVDININHRAMRVHRTPDEVDDDRKRRLSFVEFTLVQNTKKKDADFVFPLLEIIWIVAQPQYEQ</sequence>
<dbReference type="InterPro" id="IPR013761">
    <property type="entry name" value="SAM/pointed_sf"/>
</dbReference>
<dbReference type="SUPFAM" id="SSF47769">
    <property type="entry name" value="SAM/Pointed domain"/>
    <property type="match status" value="1"/>
</dbReference>